<dbReference type="SMART" id="SM00283">
    <property type="entry name" value="MA"/>
    <property type="match status" value="1"/>
</dbReference>
<evidence type="ECO:0000256" key="4">
    <source>
        <dbReference type="ARBA" id="ARBA00022500"/>
    </source>
</evidence>
<dbReference type="Gene3D" id="1.10.287.950">
    <property type="entry name" value="Methyl-accepting chemotaxis protein"/>
    <property type="match status" value="1"/>
</dbReference>
<evidence type="ECO:0000256" key="2">
    <source>
        <dbReference type="ARBA" id="ARBA00022475"/>
    </source>
</evidence>
<dbReference type="InterPro" id="IPR035965">
    <property type="entry name" value="PAS-like_dom_sf"/>
</dbReference>
<dbReference type="Gene3D" id="3.30.450.20">
    <property type="entry name" value="PAS domain"/>
    <property type="match status" value="1"/>
</dbReference>
<comment type="similarity">
    <text evidence="10">Belongs to the methyl-accepting chemotaxis (MCP) protein family.</text>
</comment>
<gene>
    <name evidence="15" type="ORF">EV690_3376</name>
</gene>
<keyword evidence="4" id="KW-0145">Chemotaxis</keyword>
<dbReference type="PANTHER" id="PTHR32089:SF112">
    <property type="entry name" value="LYSOZYME-LIKE PROTEIN-RELATED"/>
    <property type="match status" value="1"/>
</dbReference>
<comment type="caution">
    <text evidence="15">The sequence shown here is derived from an EMBL/GenBank/DDBJ whole genome shotgun (WGS) entry which is preliminary data.</text>
</comment>
<organism evidence="15 16">
    <name type="scientific">Celerinatantimonas diazotrophica</name>
    <dbReference type="NCBI Taxonomy" id="412034"/>
    <lineage>
        <taxon>Bacteria</taxon>
        <taxon>Pseudomonadati</taxon>
        <taxon>Pseudomonadota</taxon>
        <taxon>Gammaproteobacteria</taxon>
        <taxon>Celerinatantimonadaceae</taxon>
        <taxon>Celerinatantimonas</taxon>
    </lineage>
</organism>
<dbReference type="RefSeq" id="WP_165872789.1">
    <property type="nucleotide sequence ID" value="NZ_OU594967.1"/>
</dbReference>
<evidence type="ECO:0000256" key="12">
    <source>
        <dbReference type="SAM" id="Phobius"/>
    </source>
</evidence>
<evidence type="ECO:0000259" key="14">
    <source>
        <dbReference type="PROSITE" id="PS50112"/>
    </source>
</evidence>
<keyword evidence="6 12" id="KW-0812">Transmembrane</keyword>
<dbReference type="GO" id="GO:0007165">
    <property type="term" value="P:signal transduction"/>
    <property type="evidence" value="ECO:0007669"/>
    <property type="project" value="UniProtKB-KW"/>
</dbReference>
<dbReference type="PRINTS" id="PR00260">
    <property type="entry name" value="CHEMTRNSDUCR"/>
</dbReference>
<dbReference type="AlphaFoldDB" id="A0A4R1J8B2"/>
<keyword evidence="9 11" id="KW-0807">Transducer</keyword>
<evidence type="ECO:0000256" key="1">
    <source>
        <dbReference type="ARBA" id="ARBA00004429"/>
    </source>
</evidence>
<evidence type="ECO:0000313" key="15">
    <source>
        <dbReference type="EMBL" id="TCK46788.1"/>
    </source>
</evidence>
<feature type="domain" description="Methyl-accepting transducer" evidence="13">
    <location>
        <begin position="246"/>
        <end position="482"/>
    </location>
</feature>
<dbReference type="Pfam" id="PF00015">
    <property type="entry name" value="MCPsignal"/>
    <property type="match status" value="1"/>
</dbReference>
<dbReference type="Pfam" id="PF08447">
    <property type="entry name" value="PAS_3"/>
    <property type="match status" value="1"/>
</dbReference>
<dbReference type="InterPro" id="IPR000014">
    <property type="entry name" value="PAS"/>
</dbReference>
<reference evidence="15 16" key="1">
    <citation type="submission" date="2019-03" db="EMBL/GenBank/DDBJ databases">
        <title>Genomic Encyclopedia of Type Strains, Phase IV (KMG-IV): sequencing the most valuable type-strain genomes for metagenomic binning, comparative biology and taxonomic classification.</title>
        <authorList>
            <person name="Goeker M."/>
        </authorList>
    </citation>
    <scope>NUCLEOTIDE SEQUENCE [LARGE SCALE GENOMIC DNA]</scope>
    <source>
        <strain evidence="15 16">DSM 18577</strain>
    </source>
</reference>
<dbReference type="PROSITE" id="PS50111">
    <property type="entry name" value="CHEMOTAXIS_TRANSDUC_2"/>
    <property type="match status" value="1"/>
</dbReference>
<accession>A0A4R1J8B2</accession>
<keyword evidence="2" id="KW-1003">Cell membrane</keyword>
<keyword evidence="7 12" id="KW-1133">Transmembrane helix</keyword>
<dbReference type="PANTHER" id="PTHR32089">
    <property type="entry name" value="METHYL-ACCEPTING CHEMOTAXIS PROTEIN MCPB"/>
    <property type="match status" value="1"/>
</dbReference>
<dbReference type="NCBIfam" id="TIGR00229">
    <property type="entry name" value="sensory_box"/>
    <property type="match status" value="1"/>
</dbReference>
<dbReference type="SUPFAM" id="SSF58104">
    <property type="entry name" value="Methyl-accepting chemotaxis protein (MCP) signaling domain"/>
    <property type="match status" value="1"/>
</dbReference>
<evidence type="ECO:0000256" key="6">
    <source>
        <dbReference type="ARBA" id="ARBA00022692"/>
    </source>
</evidence>
<feature type="transmembrane region" description="Helical" evidence="12">
    <location>
        <begin position="140"/>
        <end position="163"/>
    </location>
</feature>
<evidence type="ECO:0000313" key="16">
    <source>
        <dbReference type="Proteomes" id="UP000295565"/>
    </source>
</evidence>
<keyword evidence="5" id="KW-0997">Cell inner membrane</keyword>
<dbReference type="GO" id="GO:0006935">
    <property type="term" value="P:chemotaxis"/>
    <property type="evidence" value="ECO:0007669"/>
    <property type="project" value="UniProtKB-KW"/>
</dbReference>
<keyword evidence="16" id="KW-1185">Reference proteome</keyword>
<dbReference type="Proteomes" id="UP000295565">
    <property type="component" value="Unassembled WGS sequence"/>
</dbReference>
<dbReference type="InterPro" id="IPR004089">
    <property type="entry name" value="MCPsignal_dom"/>
</dbReference>
<evidence type="ECO:0000256" key="8">
    <source>
        <dbReference type="ARBA" id="ARBA00023136"/>
    </source>
</evidence>
<name>A0A4R1J8B2_9GAMM</name>
<evidence type="ECO:0000256" key="10">
    <source>
        <dbReference type="ARBA" id="ARBA00029447"/>
    </source>
</evidence>
<dbReference type="PROSITE" id="PS50112">
    <property type="entry name" value="PAS"/>
    <property type="match status" value="1"/>
</dbReference>
<dbReference type="GO" id="GO:0004888">
    <property type="term" value="F:transmembrane signaling receptor activity"/>
    <property type="evidence" value="ECO:0007669"/>
    <property type="project" value="InterPro"/>
</dbReference>
<dbReference type="FunFam" id="3.30.450.20:FF:000046">
    <property type="entry name" value="Aerotaxis sensor receptor"/>
    <property type="match status" value="1"/>
</dbReference>
<dbReference type="SMART" id="SM00091">
    <property type="entry name" value="PAS"/>
    <property type="match status" value="1"/>
</dbReference>
<keyword evidence="8 12" id="KW-0472">Membrane</keyword>
<evidence type="ECO:0000256" key="11">
    <source>
        <dbReference type="PROSITE-ProRule" id="PRU00284"/>
    </source>
</evidence>
<comment type="subcellular location">
    <subcellularLocation>
        <location evidence="1">Cell inner membrane</location>
        <topology evidence="1">Multi-pass membrane protein</topology>
    </subcellularLocation>
</comment>
<dbReference type="CDD" id="cd00130">
    <property type="entry name" value="PAS"/>
    <property type="match status" value="1"/>
</dbReference>
<dbReference type="InterPro" id="IPR013655">
    <property type="entry name" value="PAS_fold_3"/>
</dbReference>
<keyword evidence="3" id="KW-0488">Methylation</keyword>
<proteinExistence type="inferred from homology"/>
<evidence type="ECO:0000256" key="5">
    <source>
        <dbReference type="ARBA" id="ARBA00022519"/>
    </source>
</evidence>
<feature type="domain" description="PAS" evidence="14">
    <location>
        <begin position="25"/>
        <end position="76"/>
    </location>
</feature>
<dbReference type="SUPFAM" id="SSF55785">
    <property type="entry name" value="PYP-like sensor domain (PAS domain)"/>
    <property type="match status" value="1"/>
</dbReference>
<sequence length="520" mass="58059">MRQNLSVSEHEVLFPDHYNLLSTTDLNGVITYASPHFCKVAGFSRDELIGQPHNIVRHPDMPEAAFANLWQQVKQGKSWHGLVKNRCKNGDYYWVDAFVSPIIENGKIIEYQSVRLKPSREHVENAERAYARFKAGKGRLLAAHASVSLFHRLTIALIVSAVVSFACDYWVNSYLALGCFMLLSIIASFILTRPLTQITQRAHVRHNHPLITYSYQNRSDDIGIILQAQKMDKAELNAVLGRILDSSIRITHSATESRENGLQSVAQLEHQNEQTRAVRVAVEQMNQANNETAENMQVAAGSTQQAYSMTEQLARGTTQSSQVILKLAEQLQQAVSQVSGLSDRGQEIQGVSESIGAITDQVNLLALNAAIEAAWAGEHGRGFSVVADQVRSLALTTQNSTGQIQEVTQEILEQTRRVAATIDQTRQSALSCQQQIEQAFEQSQNTLQFVDTVSERSQQIAVVLEQQAQISHEVVERIRHIHELSLRCSDLVKSNVTYSNSLVLEMNEQTRLANQLRQLA</sequence>
<dbReference type="InterPro" id="IPR004090">
    <property type="entry name" value="Chemotax_Me-accpt_rcpt"/>
</dbReference>
<evidence type="ECO:0000259" key="13">
    <source>
        <dbReference type="PROSITE" id="PS50111"/>
    </source>
</evidence>
<evidence type="ECO:0000256" key="3">
    <source>
        <dbReference type="ARBA" id="ARBA00022481"/>
    </source>
</evidence>
<evidence type="ECO:0000256" key="9">
    <source>
        <dbReference type="ARBA" id="ARBA00023224"/>
    </source>
</evidence>
<evidence type="ECO:0000256" key="7">
    <source>
        <dbReference type="ARBA" id="ARBA00022989"/>
    </source>
</evidence>
<feature type="transmembrane region" description="Helical" evidence="12">
    <location>
        <begin position="169"/>
        <end position="191"/>
    </location>
</feature>
<dbReference type="GO" id="GO:0005886">
    <property type="term" value="C:plasma membrane"/>
    <property type="evidence" value="ECO:0007669"/>
    <property type="project" value="UniProtKB-SubCell"/>
</dbReference>
<dbReference type="EMBL" id="SMGD01000017">
    <property type="protein sequence ID" value="TCK46788.1"/>
    <property type="molecule type" value="Genomic_DNA"/>
</dbReference>
<protein>
    <submittedName>
        <fullName evidence="15">Methyl-accepting chemotaxis sensory transducer with Pas/Pac sensor</fullName>
    </submittedName>
</protein>